<dbReference type="InterPro" id="IPR013098">
    <property type="entry name" value="Ig_I-set"/>
</dbReference>
<feature type="domain" description="Ig-like" evidence="6">
    <location>
        <begin position="345"/>
        <end position="424"/>
    </location>
</feature>
<dbReference type="Pfam" id="PF07679">
    <property type="entry name" value="I-set"/>
    <property type="match status" value="2"/>
</dbReference>
<dbReference type="PROSITE" id="PS50835">
    <property type="entry name" value="IG_LIKE"/>
    <property type="match status" value="2"/>
</dbReference>
<evidence type="ECO:0000256" key="3">
    <source>
        <dbReference type="ARBA" id="ARBA00022490"/>
    </source>
</evidence>
<dbReference type="Gene3D" id="2.60.40.10">
    <property type="entry name" value="Immunoglobulins"/>
    <property type="match status" value="5"/>
</dbReference>
<feature type="domain" description="Fibronectin type-III" evidence="7">
    <location>
        <begin position="56"/>
        <end position="151"/>
    </location>
</feature>
<evidence type="ECO:0000256" key="1">
    <source>
        <dbReference type="ARBA" id="ARBA00004496"/>
    </source>
</evidence>
<dbReference type="InterPro" id="IPR007110">
    <property type="entry name" value="Ig-like_dom"/>
</dbReference>
<dbReference type="FunFam" id="2.60.40.10:FF:000135">
    <property type="entry name" value="Titin a"/>
    <property type="match status" value="1"/>
</dbReference>
<organism evidence="8 9">
    <name type="scientific">Oryzias latipes</name>
    <name type="common">Japanese rice fish</name>
    <name type="synonym">Japanese killifish</name>
    <dbReference type="NCBI Taxonomy" id="8090"/>
    <lineage>
        <taxon>Eukaryota</taxon>
        <taxon>Metazoa</taxon>
        <taxon>Chordata</taxon>
        <taxon>Craniata</taxon>
        <taxon>Vertebrata</taxon>
        <taxon>Euteleostomi</taxon>
        <taxon>Actinopterygii</taxon>
        <taxon>Neopterygii</taxon>
        <taxon>Teleostei</taxon>
        <taxon>Neoteleostei</taxon>
        <taxon>Acanthomorphata</taxon>
        <taxon>Ovalentaria</taxon>
        <taxon>Atherinomorphae</taxon>
        <taxon>Beloniformes</taxon>
        <taxon>Adrianichthyidae</taxon>
        <taxon>Oryziinae</taxon>
        <taxon>Oryzias</taxon>
    </lineage>
</organism>
<dbReference type="PROSITE" id="PS50853">
    <property type="entry name" value="FN3"/>
    <property type="match status" value="2"/>
</dbReference>
<dbReference type="CDD" id="cd05748">
    <property type="entry name" value="Ig_Titin_like"/>
    <property type="match status" value="1"/>
</dbReference>
<dbReference type="InterPro" id="IPR036179">
    <property type="entry name" value="Ig-like_dom_sf"/>
</dbReference>
<dbReference type="Proteomes" id="UP000265200">
    <property type="component" value="Chromosome 21"/>
</dbReference>
<dbReference type="PANTHER" id="PTHR14340">
    <property type="entry name" value="MICROFIBRIL-ASSOCIATED GLYCOPROTEIN 3"/>
    <property type="match status" value="1"/>
</dbReference>
<reference evidence="8 9" key="2">
    <citation type="submission" date="2017-04" db="EMBL/GenBank/DDBJ databases">
        <title>CpG methylation of centromeres and impact of large insertions on vertebrate speciation.</title>
        <authorList>
            <person name="Ichikawa K."/>
            <person name="Yoshimura J."/>
            <person name="Morishita S."/>
        </authorList>
    </citation>
    <scope>NUCLEOTIDE SEQUENCE</scope>
    <source>
        <strain evidence="8 9">HSOK</strain>
    </source>
</reference>
<evidence type="ECO:0000256" key="5">
    <source>
        <dbReference type="ARBA" id="ARBA00023319"/>
    </source>
</evidence>
<dbReference type="Ensembl" id="ENSORLT00015014631.1">
    <property type="protein sequence ID" value="ENSORLP00015000259.1"/>
    <property type="gene ID" value="ENSORLG00015023043.1"/>
</dbReference>
<dbReference type="SUPFAM" id="SSF49265">
    <property type="entry name" value="Fibronectin type III"/>
    <property type="match status" value="2"/>
</dbReference>
<dbReference type="AlphaFoldDB" id="A0A3P9GXG1"/>
<dbReference type="InterPro" id="IPR036116">
    <property type="entry name" value="FN3_sf"/>
</dbReference>
<dbReference type="Pfam" id="PF00041">
    <property type="entry name" value="fn3"/>
    <property type="match status" value="2"/>
</dbReference>
<keyword evidence="4" id="KW-0677">Repeat</keyword>
<dbReference type="InterPro" id="IPR003961">
    <property type="entry name" value="FN3_dom"/>
</dbReference>
<reference evidence="8" key="3">
    <citation type="submission" date="2025-08" db="UniProtKB">
        <authorList>
            <consortium name="Ensembl"/>
        </authorList>
    </citation>
    <scope>IDENTIFICATION</scope>
    <source>
        <strain evidence="8">HSOK</strain>
    </source>
</reference>
<reference evidence="8" key="4">
    <citation type="submission" date="2025-09" db="UniProtKB">
        <authorList>
            <consortium name="Ensembl"/>
        </authorList>
    </citation>
    <scope>IDENTIFICATION</scope>
    <source>
        <strain evidence="8">HSOK</strain>
    </source>
</reference>
<dbReference type="InterPro" id="IPR003598">
    <property type="entry name" value="Ig_sub2"/>
</dbReference>
<dbReference type="InterPro" id="IPR003599">
    <property type="entry name" value="Ig_sub"/>
</dbReference>
<evidence type="ECO:0000256" key="4">
    <source>
        <dbReference type="ARBA" id="ARBA00022737"/>
    </source>
</evidence>
<name>A0A3P9GXG1_ORYLA</name>
<dbReference type="FunFam" id="2.60.40.10:FF:000147">
    <property type="entry name" value="Myosin light chain kinase"/>
    <property type="match status" value="1"/>
</dbReference>
<evidence type="ECO:0000259" key="6">
    <source>
        <dbReference type="PROSITE" id="PS50835"/>
    </source>
</evidence>
<dbReference type="SUPFAM" id="SSF48726">
    <property type="entry name" value="Immunoglobulin"/>
    <property type="match status" value="2"/>
</dbReference>
<evidence type="ECO:0000313" key="9">
    <source>
        <dbReference type="Proteomes" id="UP000265200"/>
    </source>
</evidence>
<accession>A0A3P9GXG1</accession>
<comment type="similarity">
    <text evidence="2">Belongs to the protein kinase superfamily. CAMK Ser/Thr protein kinase family.</text>
</comment>
<dbReference type="SMART" id="SM00408">
    <property type="entry name" value="IGc2"/>
    <property type="match status" value="2"/>
</dbReference>
<keyword evidence="5" id="KW-0393">Immunoglobulin domain</keyword>
<dbReference type="SMART" id="SM00409">
    <property type="entry name" value="IG"/>
    <property type="match status" value="2"/>
</dbReference>
<comment type="subcellular location">
    <subcellularLocation>
        <location evidence="1">Cytoplasm</location>
    </subcellularLocation>
</comment>
<proteinExistence type="inferred from homology"/>
<dbReference type="GO" id="GO:0005737">
    <property type="term" value="C:cytoplasm"/>
    <property type="evidence" value="ECO:0007669"/>
    <property type="project" value="UniProtKB-SubCell"/>
</dbReference>
<dbReference type="FunFam" id="2.60.40.10:FF:000127">
    <property type="entry name" value="titin isoform X1"/>
    <property type="match status" value="1"/>
</dbReference>
<dbReference type="SMART" id="SM00060">
    <property type="entry name" value="FN3"/>
    <property type="match status" value="2"/>
</dbReference>
<dbReference type="PANTHER" id="PTHR14340:SF13">
    <property type="entry name" value="TITIN"/>
    <property type="match status" value="1"/>
</dbReference>
<dbReference type="InterPro" id="IPR013783">
    <property type="entry name" value="Ig-like_fold"/>
</dbReference>
<evidence type="ECO:0000256" key="2">
    <source>
        <dbReference type="ARBA" id="ARBA00006692"/>
    </source>
</evidence>
<reference key="1">
    <citation type="journal article" date="2007" name="Nature">
        <title>The medaka draft genome and insights into vertebrate genome evolution.</title>
        <authorList>
            <person name="Kasahara M."/>
            <person name="Naruse K."/>
            <person name="Sasaki S."/>
            <person name="Nakatani Y."/>
            <person name="Qu W."/>
            <person name="Ahsan B."/>
            <person name="Yamada T."/>
            <person name="Nagayasu Y."/>
            <person name="Doi K."/>
            <person name="Kasai Y."/>
            <person name="Jindo T."/>
            <person name="Kobayashi D."/>
            <person name="Shimada A."/>
            <person name="Toyoda A."/>
            <person name="Kuroki Y."/>
            <person name="Fujiyama A."/>
            <person name="Sasaki T."/>
            <person name="Shimizu A."/>
            <person name="Asakawa S."/>
            <person name="Shimizu N."/>
            <person name="Hashimoto S."/>
            <person name="Yang J."/>
            <person name="Lee Y."/>
            <person name="Matsushima K."/>
            <person name="Sugano S."/>
            <person name="Sakaizumi M."/>
            <person name="Narita T."/>
            <person name="Ohishi K."/>
            <person name="Haga S."/>
            <person name="Ohta F."/>
            <person name="Nomoto H."/>
            <person name="Nogata K."/>
            <person name="Morishita T."/>
            <person name="Endo T."/>
            <person name="Shin-I T."/>
            <person name="Takeda H."/>
            <person name="Morishita S."/>
            <person name="Kohara Y."/>
        </authorList>
    </citation>
    <scope>NUCLEOTIDE SEQUENCE [LARGE SCALE GENOMIC DNA]</scope>
    <source>
        <strain>Hd-rR</strain>
    </source>
</reference>
<evidence type="ECO:0000259" key="7">
    <source>
        <dbReference type="PROSITE" id="PS50853"/>
    </source>
</evidence>
<protein>
    <submittedName>
        <fullName evidence="8">Uncharacterized protein</fullName>
    </submittedName>
</protein>
<dbReference type="PRINTS" id="PR00014">
    <property type="entry name" value="FNTYPEIII"/>
</dbReference>
<dbReference type="CDD" id="cd00063">
    <property type="entry name" value="FN3"/>
    <property type="match status" value="2"/>
</dbReference>
<dbReference type="FunFam" id="2.60.40.10:FF:000002">
    <property type="entry name" value="Titin a"/>
    <property type="match status" value="1"/>
</dbReference>
<feature type="domain" description="Ig-like" evidence="6">
    <location>
        <begin position="107"/>
        <end position="244"/>
    </location>
</feature>
<sequence length="439" mass="48174">TPGPPGPINIKELTKESATISWEAPAVDGGAPVNNYIIERREASMRAYKTVTSKCSKTSYKIDDTTKSSVSLAWSPPDDEGDARVDGYMIEMQKVGSVAWVKCNTTPSLICEYTLTNMPQGEEFKFRVMACNAGGCGEPAEVPGTVIVKEMLESPDYDLDLKYRDVYVVRHGGVIRLSVPIKGKPQPTCKWSKDGDTVSTKAMIASSEDGSELLIKGAERSDSGVYGLHLENTVGKKKAQIKVKVIGRPSAPEGPLIMDVTKSSVALAWSRPKDDGGSAITGYYVEYKETTVETWSRHQAKITSTMFTLHGLTPDTSYQFRIVAVNDIGESEAGVESDVVTCKDPFGESHFTKISSLTAKLGQPAVMKCQIIGRPVPEIKWYHAGREIIASRKYEMSSDGRNHSLSIMTDQQEDEGEYTCKAINDAGCKLYYREMPHYS</sequence>
<keyword evidence="3" id="KW-0963">Cytoplasm</keyword>
<feature type="domain" description="Fibronectin type-III" evidence="7">
    <location>
        <begin position="251"/>
        <end position="345"/>
    </location>
</feature>
<evidence type="ECO:0000313" key="8">
    <source>
        <dbReference type="Ensembl" id="ENSORLP00015000259.1"/>
    </source>
</evidence>